<dbReference type="Pfam" id="PF00155">
    <property type="entry name" value="Aminotran_1_2"/>
    <property type="match status" value="1"/>
</dbReference>
<dbReference type="InterPro" id="IPR015424">
    <property type="entry name" value="PyrdxlP-dep_Trfase"/>
</dbReference>
<dbReference type="RefSeq" id="WP_344612265.1">
    <property type="nucleotide sequence ID" value="NZ_BAAARV010000019.1"/>
</dbReference>
<name>A0ABN3FXZ3_9ACTN</name>
<evidence type="ECO:0000313" key="4">
    <source>
        <dbReference type="Proteomes" id="UP001501444"/>
    </source>
</evidence>
<feature type="domain" description="Aminotransferase class I/classII large" evidence="2">
    <location>
        <begin position="50"/>
        <end position="347"/>
    </location>
</feature>
<dbReference type="InterPro" id="IPR015422">
    <property type="entry name" value="PyrdxlP-dep_Trfase_small"/>
</dbReference>
<comment type="similarity">
    <text evidence="1">Belongs to the class-I pyridoxal-phosphate-dependent aminotransferase family.</text>
</comment>
<reference evidence="3 4" key="1">
    <citation type="journal article" date="2019" name="Int. J. Syst. Evol. Microbiol.">
        <title>The Global Catalogue of Microorganisms (GCM) 10K type strain sequencing project: providing services to taxonomists for standard genome sequencing and annotation.</title>
        <authorList>
            <consortium name="The Broad Institute Genomics Platform"/>
            <consortium name="The Broad Institute Genome Sequencing Center for Infectious Disease"/>
            <person name="Wu L."/>
            <person name="Ma J."/>
        </authorList>
    </citation>
    <scope>NUCLEOTIDE SEQUENCE [LARGE SCALE GENOMIC DNA]</scope>
    <source>
        <strain evidence="3 4">JCM 3272</strain>
    </source>
</reference>
<comment type="cofactor">
    <cofactor evidence="1">
        <name>pyridoxal 5'-phosphate</name>
        <dbReference type="ChEBI" id="CHEBI:597326"/>
    </cofactor>
</comment>
<protein>
    <recommendedName>
        <fullName evidence="1">Aminotransferase</fullName>
        <ecNumber evidence="1">2.6.1.-</ecNumber>
    </recommendedName>
</protein>
<dbReference type="CDD" id="cd00609">
    <property type="entry name" value="AAT_like"/>
    <property type="match status" value="1"/>
</dbReference>
<evidence type="ECO:0000256" key="1">
    <source>
        <dbReference type="RuleBase" id="RU000481"/>
    </source>
</evidence>
<keyword evidence="4" id="KW-1185">Reference proteome</keyword>
<dbReference type="Gene3D" id="3.40.640.10">
    <property type="entry name" value="Type I PLP-dependent aspartate aminotransferase-like (Major domain)"/>
    <property type="match status" value="1"/>
</dbReference>
<dbReference type="Gene3D" id="3.90.1150.10">
    <property type="entry name" value="Aspartate Aminotransferase, domain 1"/>
    <property type="match status" value="1"/>
</dbReference>
<dbReference type="Proteomes" id="UP001501444">
    <property type="component" value="Unassembled WGS sequence"/>
</dbReference>
<keyword evidence="1" id="KW-0808">Transferase</keyword>
<dbReference type="InterPro" id="IPR015421">
    <property type="entry name" value="PyrdxlP-dep_Trfase_major"/>
</dbReference>
<dbReference type="PANTHER" id="PTHR43510">
    <property type="entry name" value="AMINOTRANSFERASE FUNCTION, HYPOTHETICAL (EUROFUNG)"/>
    <property type="match status" value="1"/>
</dbReference>
<accession>A0ABN3FXZ3</accession>
<evidence type="ECO:0000313" key="3">
    <source>
        <dbReference type="EMBL" id="GAA2340050.1"/>
    </source>
</evidence>
<dbReference type="PANTHER" id="PTHR43510:SF1">
    <property type="entry name" value="AMINOTRANSFERASE FUNCTION, HYPOTHETICAL (EUROFUNG)"/>
    <property type="match status" value="1"/>
</dbReference>
<dbReference type="PROSITE" id="PS00105">
    <property type="entry name" value="AA_TRANSFER_CLASS_1"/>
    <property type="match status" value="1"/>
</dbReference>
<evidence type="ECO:0000259" key="2">
    <source>
        <dbReference type="Pfam" id="PF00155"/>
    </source>
</evidence>
<dbReference type="EC" id="2.6.1.-" evidence="1"/>
<dbReference type="GO" id="GO:0008483">
    <property type="term" value="F:transaminase activity"/>
    <property type="evidence" value="ECO:0007669"/>
    <property type="project" value="UniProtKB-KW"/>
</dbReference>
<sequence>MRPGIFRQEEFFEQYEFHCRYMLALSGVQPLSSTELAGLVPEGPPDVELGYTASAGQPRLRELVAAGYPGAGAENVMVTVGAIEALLIAVNLLVGPGDEAVCLWPSYQPLHELVTAAGGEVRFVRLAPADGFAIDLDRVRAAVTARTRLVVLNVPHNPTGRDVPAADLVALADDLARRGVHLLVDEVFRRMWAGARATAWSGPRNLLVVDGLSKAFGLPGLRIGWLVGPPELVVRARQYRKYTTLNPGALDQAWACVALRHAETILARSHGLVRAGLDLALPWFAARPEHFELTAPAGGGLLFPRLRHGGPVHEFCVRLVDETGVLLAPGSDCYDMEGFLRVGFATPQLAEGLDRLDAFLRRS</sequence>
<dbReference type="InterPro" id="IPR004838">
    <property type="entry name" value="NHTrfase_class1_PyrdxlP-BS"/>
</dbReference>
<proteinExistence type="inferred from homology"/>
<gene>
    <name evidence="3" type="ORF">GCM10010170_022660</name>
</gene>
<dbReference type="SUPFAM" id="SSF53383">
    <property type="entry name" value="PLP-dependent transferases"/>
    <property type="match status" value="1"/>
</dbReference>
<organism evidence="3 4">
    <name type="scientific">Dactylosporangium salmoneum</name>
    <dbReference type="NCBI Taxonomy" id="53361"/>
    <lineage>
        <taxon>Bacteria</taxon>
        <taxon>Bacillati</taxon>
        <taxon>Actinomycetota</taxon>
        <taxon>Actinomycetes</taxon>
        <taxon>Micromonosporales</taxon>
        <taxon>Micromonosporaceae</taxon>
        <taxon>Dactylosporangium</taxon>
    </lineage>
</organism>
<dbReference type="EMBL" id="BAAARV010000019">
    <property type="protein sequence ID" value="GAA2340050.1"/>
    <property type="molecule type" value="Genomic_DNA"/>
</dbReference>
<keyword evidence="1 3" id="KW-0032">Aminotransferase</keyword>
<comment type="caution">
    <text evidence="3">The sequence shown here is derived from an EMBL/GenBank/DDBJ whole genome shotgun (WGS) entry which is preliminary data.</text>
</comment>
<dbReference type="InterPro" id="IPR004839">
    <property type="entry name" value="Aminotransferase_I/II_large"/>
</dbReference>